<keyword evidence="12 16" id="KW-0472">Membrane</keyword>
<accession>A0A3M0IJX1</accession>
<sequence length="120" mass="13205">MSDSKTEHSGENTPSSLYCGRNHILLCKLELAKKGSTLAETSVISPFLHIGSLTALAAMIYKKPAVQLFERHLCLYILTFGFVAAKITNQLVVAHVTKSEMYLYSTAFIDPALLFPDQAL</sequence>
<keyword evidence="11" id="KW-0443">Lipid metabolism</keyword>
<dbReference type="STRING" id="333673.A0A3M0IJX1"/>
<dbReference type="EMBL" id="QRBI01000331">
    <property type="protein sequence ID" value="RMB88360.1"/>
    <property type="molecule type" value="Genomic_DNA"/>
</dbReference>
<evidence type="ECO:0000256" key="2">
    <source>
        <dbReference type="ARBA" id="ARBA00001946"/>
    </source>
</evidence>
<evidence type="ECO:0000313" key="17">
    <source>
        <dbReference type="EMBL" id="RMB88360.1"/>
    </source>
</evidence>
<dbReference type="GO" id="GO:0005794">
    <property type="term" value="C:Golgi apparatus"/>
    <property type="evidence" value="ECO:0007669"/>
    <property type="project" value="TreeGrafter"/>
</dbReference>
<dbReference type="GO" id="GO:0004142">
    <property type="term" value="F:diacylglycerol cholinephosphotransferase activity"/>
    <property type="evidence" value="ECO:0007669"/>
    <property type="project" value="TreeGrafter"/>
</dbReference>
<evidence type="ECO:0000256" key="5">
    <source>
        <dbReference type="ARBA" id="ARBA00010441"/>
    </source>
</evidence>
<evidence type="ECO:0000256" key="16">
    <source>
        <dbReference type="SAM" id="Phobius"/>
    </source>
</evidence>
<evidence type="ECO:0000256" key="11">
    <source>
        <dbReference type="ARBA" id="ARBA00023098"/>
    </source>
</evidence>
<evidence type="ECO:0000256" key="7">
    <source>
        <dbReference type="ARBA" id="ARBA00022692"/>
    </source>
</evidence>
<evidence type="ECO:0000256" key="13">
    <source>
        <dbReference type="ARBA" id="ARBA00023209"/>
    </source>
</evidence>
<comment type="pathway">
    <text evidence="4">Lipid metabolism.</text>
</comment>
<name>A0A3M0IJX1_HIRRU</name>
<organism evidence="17 18">
    <name type="scientific">Hirundo rustica rustica</name>
    <dbReference type="NCBI Taxonomy" id="333673"/>
    <lineage>
        <taxon>Eukaryota</taxon>
        <taxon>Metazoa</taxon>
        <taxon>Chordata</taxon>
        <taxon>Craniata</taxon>
        <taxon>Vertebrata</taxon>
        <taxon>Euteleostomi</taxon>
        <taxon>Archelosauria</taxon>
        <taxon>Archosauria</taxon>
        <taxon>Dinosauria</taxon>
        <taxon>Saurischia</taxon>
        <taxon>Theropoda</taxon>
        <taxon>Coelurosauria</taxon>
        <taxon>Aves</taxon>
        <taxon>Neognathae</taxon>
        <taxon>Neoaves</taxon>
        <taxon>Telluraves</taxon>
        <taxon>Australaves</taxon>
        <taxon>Passeriformes</taxon>
        <taxon>Sylvioidea</taxon>
        <taxon>Hirundinidae</taxon>
        <taxon>Hirundo</taxon>
    </lineage>
</organism>
<evidence type="ECO:0000256" key="14">
    <source>
        <dbReference type="ARBA" id="ARBA00023211"/>
    </source>
</evidence>
<keyword evidence="14" id="KW-0464">Manganese</keyword>
<feature type="transmembrane region" description="Helical" evidence="16">
    <location>
        <begin position="73"/>
        <end position="93"/>
    </location>
</feature>
<evidence type="ECO:0000256" key="12">
    <source>
        <dbReference type="ARBA" id="ARBA00023136"/>
    </source>
</evidence>
<dbReference type="GO" id="GO:0006646">
    <property type="term" value="P:phosphatidylethanolamine biosynthetic process"/>
    <property type="evidence" value="ECO:0007669"/>
    <property type="project" value="TreeGrafter"/>
</dbReference>
<comment type="caution">
    <text evidence="17">The sequence shown here is derived from an EMBL/GenBank/DDBJ whole genome shotgun (WGS) entry which is preliminary data.</text>
</comment>
<dbReference type="PANTHER" id="PTHR10414">
    <property type="entry name" value="ETHANOLAMINEPHOSPHOTRANSFERASE"/>
    <property type="match status" value="1"/>
</dbReference>
<evidence type="ECO:0000313" key="18">
    <source>
        <dbReference type="Proteomes" id="UP000269221"/>
    </source>
</evidence>
<keyword evidence="6" id="KW-0444">Lipid biosynthesis</keyword>
<evidence type="ECO:0000256" key="15">
    <source>
        <dbReference type="ARBA" id="ARBA00023264"/>
    </source>
</evidence>
<dbReference type="OrthoDB" id="196717at2759"/>
<reference evidence="17 18" key="1">
    <citation type="submission" date="2018-07" db="EMBL/GenBank/DDBJ databases">
        <title>A high quality draft genome assembly of the barn swallow (H. rustica rustica).</title>
        <authorList>
            <person name="Formenti G."/>
            <person name="Chiara M."/>
            <person name="Poveda L."/>
            <person name="Francoijs K.-J."/>
            <person name="Bonisoli-Alquati A."/>
            <person name="Canova L."/>
            <person name="Gianfranceschi L."/>
            <person name="Horner D.S."/>
            <person name="Saino N."/>
        </authorList>
    </citation>
    <scope>NUCLEOTIDE SEQUENCE [LARGE SCALE GENOMIC DNA]</scope>
    <source>
        <strain evidence="17">Chelidonia</strain>
        <tissue evidence="17">Blood</tissue>
    </source>
</reference>
<dbReference type="Proteomes" id="UP000269221">
    <property type="component" value="Unassembled WGS sequence"/>
</dbReference>
<evidence type="ECO:0000256" key="4">
    <source>
        <dbReference type="ARBA" id="ARBA00005189"/>
    </source>
</evidence>
<gene>
    <name evidence="17" type="ORF">DUI87_35254</name>
</gene>
<protein>
    <submittedName>
        <fullName evidence="17">Uncharacterized protein</fullName>
    </submittedName>
</protein>
<comment type="subcellular location">
    <subcellularLocation>
        <location evidence="3">Endomembrane system</location>
        <topology evidence="3">Multi-pass membrane protein</topology>
    </subcellularLocation>
</comment>
<evidence type="ECO:0000256" key="10">
    <source>
        <dbReference type="ARBA" id="ARBA00022989"/>
    </source>
</evidence>
<keyword evidence="18" id="KW-1185">Reference proteome</keyword>
<dbReference type="GO" id="GO:0005789">
    <property type="term" value="C:endoplasmic reticulum membrane"/>
    <property type="evidence" value="ECO:0007669"/>
    <property type="project" value="TreeGrafter"/>
</dbReference>
<feature type="transmembrane region" description="Helical" evidence="16">
    <location>
        <begin position="43"/>
        <end position="61"/>
    </location>
</feature>
<dbReference type="InterPro" id="IPR014472">
    <property type="entry name" value="CHOPT"/>
</dbReference>
<comment type="similarity">
    <text evidence="5">Belongs to the CDP-alcohol phosphatidyltransferase class-I family.</text>
</comment>
<evidence type="ECO:0000256" key="6">
    <source>
        <dbReference type="ARBA" id="ARBA00022516"/>
    </source>
</evidence>
<comment type="cofactor">
    <cofactor evidence="1">
        <name>Mn(2+)</name>
        <dbReference type="ChEBI" id="CHEBI:29035"/>
    </cofactor>
</comment>
<keyword evidence="10 16" id="KW-1133">Transmembrane helix</keyword>
<keyword evidence="8" id="KW-0479">Metal-binding</keyword>
<keyword evidence="15" id="KW-1208">Phospholipid metabolism</keyword>
<dbReference type="GO" id="GO:0004307">
    <property type="term" value="F:ethanolaminephosphotransferase activity"/>
    <property type="evidence" value="ECO:0007669"/>
    <property type="project" value="TreeGrafter"/>
</dbReference>
<keyword evidence="13" id="KW-0594">Phospholipid biosynthesis</keyword>
<comment type="cofactor">
    <cofactor evidence="2">
        <name>Mg(2+)</name>
        <dbReference type="ChEBI" id="CHEBI:18420"/>
    </cofactor>
</comment>
<evidence type="ECO:0000256" key="8">
    <source>
        <dbReference type="ARBA" id="ARBA00022723"/>
    </source>
</evidence>
<proteinExistence type="inferred from homology"/>
<evidence type="ECO:0000256" key="3">
    <source>
        <dbReference type="ARBA" id="ARBA00004127"/>
    </source>
</evidence>
<keyword evidence="7 16" id="KW-0812">Transmembrane</keyword>
<dbReference type="PANTHER" id="PTHR10414:SF27">
    <property type="entry name" value="CHOLINE_ETHANOLAMINEPHOSPHOTRANSFERASE 1"/>
    <property type="match status" value="1"/>
</dbReference>
<dbReference type="GO" id="GO:0046872">
    <property type="term" value="F:metal ion binding"/>
    <property type="evidence" value="ECO:0007669"/>
    <property type="project" value="UniProtKB-KW"/>
</dbReference>
<evidence type="ECO:0000256" key="1">
    <source>
        <dbReference type="ARBA" id="ARBA00001936"/>
    </source>
</evidence>
<evidence type="ECO:0000256" key="9">
    <source>
        <dbReference type="ARBA" id="ARBA00022842"/>
    </source>
</evidence>
<dbReference type="AlphaFoldDB" id="A0A3M0IJX1"/>
<keyword evidence="9" id="KW-0460">Magnesium</keyword>